<dbReference type="Proteomes" id="UP000799536">
    <property type="component" value="Unassembled WGS sequence"/>
</dbReference>
<organism evidence="4 5">
    <name type="scientific">Delitschia confertaspora ATCC 74209</name>
    <dbReference type="NCBI Taxonomy" id="1513339"/>
    <lineage>
        <taxon>Eukaryota</taxon>
        <taxon>Fungi</taxon>
        <taxon>Dikarya</taxon>
        <taxon>Ascomycota</taxon>
        <taxon>Pezizomycotina</taxon>
        <taxon>Dothideomycetes</taxon>
        <taxon>Pleosporomycetidae</taxon>
        <taxon>Pleosporales</taxon>
        <taxon>Delitschiaceae</taxon>
        <taxon>Delitschia</taxon>
    </lineage>
</organism>
<feature type="compositionally biased region" description="Low complexity" evidence="2">
    <location>
        <begin position="272"/>
        <end position="286"/>
    </location>
</feature>
<comment type="similarity">
    <text evidence="1">Belongs to the RdRP family.</text>
</comment>
<evidence type="ECO:0000256" key="2">
    <source>
        <dbReference type="SAM" id="MobiDB-lite"/>
    </source>
</evidence>
<dbReference type="InterPro" id="IPR007855">
    <property type="entry name" value="RDRP"/>
</dbReference>
<keyword evidence="1" id="KW-0694">RNA-binding</keyword>
<dbReference type="EMBL" id="ML993902">
    <property type="protein sequence ID" value="KAF2203470.1"/>
    <property type="molecule type" value="Genomic_DNA"/>
</dbReference>
<dbReference type="GO" id="GO:0003723">
    <property type="term" value="F:RNA binding"/>
    <property type="evidence" value="ECO:0007669"/>
    <property type="project" value="UniProtKB-KW"/>
</dbReference>
<sequence length="1350" mass="153329">MSSSHPPRDVKLSRAASSRATPPPPEQRSGRQLEQIIQDLQSNYHLSLTLRDHTWSPAKSDKSVSEQVHGDIKRLFWSAYPVLQRVLGDFEEQASQSPRARPQELLHILHRLLRSETGSLTPQRITPRFQTPIERVQSPACKHGHGIPLTLRRGRQSARSTPIQRESRQPAPVSVYTTASQTRPGTPTDVDDSDYEIPPSPSSQAAGRRGRTRAQFDIGPANGRKRPSPSSAEDETSLRLSKTSKGNQSDKRNDGRPLPNSSFARPTPEMAQSSQQTESATTSFSTVWSRTGGQPDTANTSFASEYTSGDVVYPDLNSKNPTNFRPLDEDEHSQIVRSFDEPAQSNPSPSFSHRSTPRVEAESSLIPAVPPPNSSPFKMHYQVRNLPSEGLFVKDIPSGLKSAPFIVRLECTRIAAANKKQPEDILTRYVKNLSTYDGFWGFVGEKHPRLDTKTRDSRKTWEAAKCRFEGYTLKGKLTFDTRESGSIFSFGLDPLQRETQCRLQRKFGSDRFLYLTVPVFDRGIPQRVRAQRGLLEEQWAVWLSTDHAFLGRKWRAFHIEDVKKKKTAVRKGETFNKRIVLFAIEGCDIVSISIGEMLDWFIPLERNCDQSFCKAFARLDLALSRTTPTISFKPSQVEYIADTLADGSREDTKFNDRSLDWSETYPKDVIMNDGCSLISMGAARAIWKALKQPGPIPSAFQGRFGGAKGMWMVSTAATTRDPEHTRIWIKITSSQLKFKPHYVDTSDELPFDELRLTFEVNGWSTHPVPSELHIAFIAIMADRGIPMHTIAALMKRRQNLEREDLLEAIPDPKCMRAWVHKQGSKKEETFRETDNPLWMGGLPQSLNEKIIFGLETGILASNYALSYWFAKFVELQYMWMEQRLGVPLGRATFLLGVADPLGVLESGEIHVQFSSSFVDDFSAESYLGLTDIDLLVGRQPACRRSDLQKVRAVFKNELSHLVDVVVFPSKGKYPLAGKLQGGDYDGDRFWLCWEQDLVDGFKNAPAPLHPPNPADYGIQVEKRKVRQIMNVKDLDTVCCWLNESFKFRNNPGLLGIVTNHLENQSYMEDAIYSPGLEALCAIHDLLVDSAKQGFLFGRKDFEWYIRNSVLNIHPSPPKPAYKRVMEMSTTSKDIANRAASRKKDPKYKKHNPLDYLFFKVVRKHNDETLKLAVEKLKAAEEDTTWKEYYEAEFERSEPDSILKADLSELLNRFDKPLGIWRARIAQENTPASFHSETIEKCYAEYKAVMPLNNEHPVIQRWLIPRFGSLTDWDLLRASALAKKLPFKEKQIFILQMAGREIAYIVLSKKENSRLMDWNAYTDLKPRKARRITKHLEEAVGDEYESGAEEF</sequence>
<dbReference type="GO" id="GO:0003968">
    <property type="term" value="F:RNA-directed RNA polymerase activity"/>
    <property type="evidence" value="ECO:0007669"/>
    <property type="project" value="UniProtKB-KW"/>
</dbReference>
<feature type="compositionally biased region" description="Polar residues" evidence="2">
    <location>
        <begin position="238"/>
        <end position="247"/>
    </location>
</feature>
<dbReference type="GO" id="GO:0031380">
    <property type="term" value="C:nuclear RNA-directed RNA polymerase complex"/>
    <property type="evidence" value="ECO:0007669"/>
    <property type="project" value="TreeGrafter"/>
</dbReference>
<keyword evidence="1" id="KW-0808">Transferase</keyword>
<dbReference type="Pfam" id="PF05183">
    <property type="entry name" value="RdRP"/>
    <property type="match status" value="1"/>
</dbReference>
<evidence type="ECO:0000256" key="1">
    <source>
        <dbReference type="RuleBase" id="RU363098"/>
    </source>
</evidence>
<comment type="caution">
    <text evidence="4">The sequence shown here is derived from an EMBL/GenBank/DDBJ whole genome shotgun (WGS) entry which is preliminary data.</text>
</comment>
<reference evidence="4" key="1">
    <citation type="journal article" date="2020" name="Stud. Mycol.">
        <title>101 Dothideomycetes genomes: a test case for predicting lifestyles and emergence of pathogens.</title>
        <authorList>
            <person name="Haridas S."/>
            <person name="Albert R."/>
            <person name="Binder M."/>
            <person name="Bloem J."/>
            <person name="Labutti K."/>
            <person name="Salamov A."/>
            <person name="Andreopoulos B."/>
            <person name="Baker S."/>
            <person name="Barry K."/>
            <person name="Bills G."/>
            <person name="Bluhm B."/>
            <person name="Cannon C."/>
            <person name="Castanera R."/>
            <person name="Culley D."/>
            <person name="Daum C."/>
            <person name="Ezra D."/>
            <person name="Gonzalez J."/>
            <person name="Henrissat B."/>
            <person name="Kuo A."/>
            <person name="Liang C."/>
            <person name="Lipzen A."/>
            <person name="Lutzoni F."/>
            <person name="Magnuson J."/>
            <person name="Mondo S."/>
            <person name="Nolan M."/>
            <person name="Ohm R."/>
            <person name="Pangilinan J."/>
            <person name="Park H.-J."/>
            <person name="Ramirez L."/>
            <person name="Alfaro M."/>
            <person name="Sun H."/>
            <person name="Tritt A."/>
            <person name="Yoshinaga Y."/>
            <person name="Zwiers L.-H."/>
            <person name="Turgeon B."/>
            <person name="Goodwin S."/>
            <person name="Spatafora J."/>
            <person name="Crous P."/>
            <person name="Grigoriev I."/>
        </authorList>
    </citation>
    <scope>NUCLEOTIDE SEQUENCE</scope>
    <source>
        <strain evidence="4">ATCC 74209</strain>
    </source>
</reference>
<feature type="compositionally biased region" description="Basic and acidic residues" evidence="2">
    <location>
        <begin position="1"/>
        <end position="12"/>
    </location>
</feature>
<keyword evidence="1" id="KW-0548">Nucleotidyltransferase</keyword>
<feature type="domain" description="RDRP core" evidence="3">
    <location>
        <begin position="492"/>
        <end position="1160"/>
    </location>
</feature>
<feature type="region of interest" description="Disordered" evidence="2">
    <location>
        <begin position="119"/>
        <end position="302"/>
    </location>
</feature>
<feature type="region of interest" description="Disordered" evidence="2">
    <location>
        <begin position="339"/>
        <end position="373"/>
    </location>
</feature>
<accession>A0A9P4JQT0</accession>
<protein>
    <recommendedName>
        <fullName evidence="1">RNA-dependent RNA polymerase</fullName>
        <ecNumber evidence="1">2.7.7.48</ecNumber>
    </recommendedName>
</protein>
<proteinExistence type="inferred from homology"/>
<feature type="compositionally biased region" description="Polar residues" evidence="2">
    <location>
        <begin position="343"/>
        <end position="354"/>
    </location>
</feature>
<feature type="region of interest" description="Disordered" evidence="2">
    <location>
        <begin position="1"/>
        <end position="31"/>
    </location>
</feature>
<dbReference type="PANTHER" id="PTHR23079:SF55">
    <property type="entry name" value="RNA-DIRECTED RNA POLYMERASE"/>
    <property type="match status" value="1"/>
</dbReference>
<feature type="compositionally biased region" description="Polar residues" evidence="2">
    <location>
        <begin position="287"/>
        <end position="302"/>
    </location>
</feature>
<dbReference type="GO" id="GO:0030422">
    <property type="term" value="P:siRNA processing"/>
    <property type="evidence" value="ECO:0007669"/>
    <property type="project" value="TreeGrafter"/>
</dbReference>
<keyword evidence="5" id="KW-1185">Reference proteome</keyword>
<dbReference type="PANTHER" id="PTHR23079">
    <property type="entry name" value="RNA-DEPENDENT RNA POLYMERASE"/>
    <property type="match status" value="1"/>
</dbReference>
<evidence type="ECO:0000313" key="4">
    <source>
        <dbReference type="EMBL" id="KAF2203470.1"/>
    </source>
</evidence>
<dbReference type="Gene3D" id="1.10.8.790">
    <property type="entry name" value="RNA-dependent RNA polymerase, slab domain, helical subdomain-like"/>
    <property type="match status" value="1"/>
</dbReference>
<keyword evidence="1" id="KW-0696">RNA-directed RNA polymerase</keyword>
<dbReference type="OrthoDB" id="10055769at2759"/>
<gene>
    <name evidence="4" type="ORF">GQ43DRAFT_498971</name>
</gene>
<comment type="catalytic activity">
    <reaction evidence="1">
        <text>RNA(n) + a ribonucleoside 5'-triphosphate = RNA(n+1) + diphosphate</text>
        <dbReference type="Rhea" id="RHEA:21248"/>
        <dbReference type="Rhea" id="RHEA-COMP:14527"/>
        <dbReference type="Rhea" id="RHEA-COMP:17342"/>
        <dbReference type="ChEBI" id="CHEBI:33019"/>
        <dbReference type="ChEBI" id="CHEBI:61557"/>
        <dbReference type="ChEBI" id="CHEBI:140395"/>
        <dbReference type="EC" id="2.7.7.48"/>
    </reaction>
</comment>
<dbReference type="EC" id="2.7.7.48" evidence="1"/>
<evidence type="ECO:0000259" key="3">
    <source>
        <dbReference type="Pfam" id="PF05183"/>
    </source>
</evidence>
<name>A0A9P4JQT0_9PLEO</name>
<feature type="compositionally biased region" description="Polar residues" evidence="2">
    <location>
        <begin position="175"/>
        <end position="185"/>
    </location>
</feature>
<dbReference type="InterPro" id="IPR057596">
    <property type="entry name" value="RDRP_core"/>
</dbReference>
<evidence type="ECO:0000313" key="5">
    <source>
        <dbReference type="Proteomes" id="UP000799536"/>
    </source>
</evidence>